<dbReference type="InterPro" id="IPR022205">
    <property type="entry name" value="DUF3732"/>
</dbReference>
<feature type="coiled-coil region" evidence="1">
    <location>
        <begin position="197"/>
        <end position="224"/>
    </location>
</feature>
<evidence type="ECO:0008006" key="4">
    <source>
        <dbReference type="Google" id="ProtNLM"/>
    </source>
</evidence>
<accession>A0A217EEU6</accession>
<protein>
    <recommendedName>
        <fullName evidence="4">DUF3732 domain-containing protein</fullName>
    </recommendedName>
</protein>
<organism evidence="2 3">
    <name type="scientific">Acinetobacter apis</name>
    <dbReference type="NCBI Taxonomy" id="1229165"/>
    <lineage>
        <taxon>Bacteria</taxon>
        <taxon>Pseudomonadati</taxon>
        <taxon>Pseudomonadota</taxon>
        <taxon>Gammaproteobacteria</taxon>
        <taxon>Moraxellales</taxon>
        <taxon>Moraxellaceae</taxon>
        <taxon>Acinetobacter</taxon>
    </lineage>
</organism>
<reference evidence="3" key="1">
    <citation type="submission" date="2017-06" db="EMBL/GenBank/DDBJ databases">
        <authorList>
            <person name="Varghese N."/>
            <person name="Submissions S."/>
        </authorList>
    </citation>
    <scope>NUCLEOTIDE SEQUENCE [LARGE SCALE GENOMIC DNA]</scope>
    <source>
        <strain evidence="3">ANC 5114</strain>
    </source>
</reference>
<evidence type="ECO:0000256" key="1">
    <source>
        <dbReference type="SAM" id="Coils"/>
    </source>
</evidence>
<gene>
    <name evidence="2" type="ORF">SAMN05444584_0952</name>
</gene>
<dbReference type="OrthoDB" id="103556at2"/>
<proteinExistence type="predicted"/>
<keyword evidence="3" id="KW-1185">Reference proteome</keyword>
<dbReference type="Proteomes" id="UP000243463">
    <property type="component" value="Unassembled WGS sequence"/>
</dbReference>
<keyword evidence="1" id="KW-0175">Coiled coil</keyword>
<dbReference type="Pfam" id="PF12532">
    <property type="entry name" value="DUF3732"/>
    <property type="match status" value="1"/>
</dbReference>
<dbReference type="Gene3D" id="3.40.50.300">
    <property type="entry name" value="P-loop containing nucleotide triphosphate hydrolases"/>
    <property type="match status" value="1"/>
</dbReference>
<name>A0A217EEU6_9GAMM</name>
<dbReference type="SUPFAM" id="SSF52540">
    <property type="entry name" value="P-loop containing nucleoside triphosphate hydrolases"/>
    <property type="match status" value="1"/>
</dbReference>
<dbReference type="InterPro" id="IPR027417">
    <property type="entry name" value="P-loop_NTPase"/>
</dbReference>
<dbReference type="AlphaFoldDB" id="A0A217EEU6"/>
<dbReference type="EMBL" id="FZLN01000001">
    <property type="protein sequence ID" value="SNQ29021.1"/>
    <property type="molecule type" value="Genomic_DNA"/>
</dbReference>
<dbReference type="RefSeq" id="WP_088823028.1">
    <property type="nucleotide sequence ID" value="NZ_FZLN01000001.1"/>
</dbReference>
<evidence type="ECO:0000313" key="2">
    <source>
        <dbReference type="EMBL" id="SNQ29021.1"/>
    </source>
</evidence>
<sequence>MKIKSIHLYSHTGKVRNISFKKKGLNIITGRSSTGKSSIINIIEYCLGKSDCLIAEGVITSKVLWVSAIYTINQEDVLVAKKLPQDGKSSCSSLMLKRGMNLKACDFDELKNNSTDDSLTILFNNLLKIPEEITHVKDIETRSKFSVNLSHTKYYLFQPQSLIANKDILFYRQSESYIPQTIKDTFPILVKAQSLQYRVALEKYKELIKEIQGLEKKINNTEKDSSHISFEKLKDEASNLNIDTSSIVFPRDLLDLIEHEIQETNKLKGFDERITNIQEQIIDLKRIKSKLINEEVLLKKSFKAESTYFTNQSSLKDRLSAIYAFKNITQTDSKKFNEINELVLLDLKKIKRELESYNSVDQEYKNKALLEINKKIDDIDISISKLNSKLGDLNQANDIYLNSSLNIANHYILMGKTQNFIENIGIKSTQEYREELWVKNQELLQQKSYVKEYNSVQEKLDSIIFQISLKITEYLKLLKYEHGTSTTRFDLQKLTLITNDSNGKFIPMNRIGSGANHLALHISTLLAFHYYFQKFNCPIPSFIIFDQPSQVYFPKLGLESEKNLNNSDYYNLDDIEAVKNLFKFLIEFTKTEVIDFQIIVTEHAIFDENWFQDCMIEPFWYPYDALVPDDWPSKSDLYS</sequence>
<evidence type="ECO:0000313" key="3">
    <source>
        <dbReference type="Proteomes" id="UP000243463"/>
    </source>
</evidence>